<keyword evidence="1" id="KW-0805">Transcription regulation</keyword>
<evidence type="ECO:0000256" key="3">
    <source>
        <dbReference type="ARBA" id="ARBA00023163"/>
    </source>
</evidence>
<keyword evidence="4" id="KW-0539">Nucleus</keyword>
<evidence type="ECO:0000313" key="7">
    <source>
        <dbReference type="EMBL" id="AAO49358.1"/>
    </source>
</evidence>
<evidence type="ECO:0000259" key="6">
    <source>
        <dbReference type="PROSITE" id="PS50118"/>
    </source>
</evidence>
<sequence length="234" mass="25651">MTNHGTDGAAIEFLKKDAVGKIKRPKNAFLIYRLKYHAVTAALNPGMHNNDISKAIGERWAAESQEVKADYKKKAEEEKRQHAIEHPGYPYKPRKPSEKKRRMTKTKLAKLANVVENARARQQFRAAVNPSAPAGGSTAAAVPGGPMPYPANLGAAMAMQTAPAMTFARNFTTPLPDSLNQSPFSVQARAPAGQSDSTAPQYRQSMLNNNDEFDLQQYFDSIQYEKDNGTGTGL</sequence>
<dbReference type="Gene3D" id="1.10.30.10">
    <property type="entry name" value="High mobility group box domain"/>
    <property type="match status" value="1"/>
</dbReference>
<feature type="compositionally biased region" description="Polar residues" evidence="5">
    <location>
        <begin position="174"/>
        <end position="185"/>
    </location>
</feature>
<dbReference type="EMBL" id="AF483194">
    <property type="protein sequence ID" value="AAO49358.1"/>
    <property type="molecule type" value="Genomic_DNA"/>
</dbReference>
<dbReference type="GO" id="GO:0030154">
    <property type="term" value="P:cell differentiation"/>
    <property type="evidence" value="ECO:0007669"/>
    <property type="project" value="TreeGrafter"/>
</dbReference>
<dbReference type="PANTHER" id="PTHR10270:SF161">
    <property type="entry name" value="SEX-DETERMINING REGION Y PROTEIN"/>
    <property type="match status" value="1"/>
</dbReference>
<dbReference type="SUPFAM" id="SSF47095">
    <property type="entry name" value="HMG-box"/>
    <property type="match status" value="1"/>
</dbReference>
<evidence type="ECO:0000256" key="5">
    <source>
        <dbReference type="SAM" id="MobiDB-lite"/>
    </source>
</evidence>
<evidence type="ECO:0000256" key="4">
    <source>
        <dbReference type="PROSITE-ProRule" id="PRU00267"/>
    </source>
</evidence>
<dbReference type="InterPro" id="IPR009071">
    <property type="entry name" value="HMG_box_dom"/>
</dbReference>
<dbReference type="FunFam" id="1.10.30.10:FF:000041">
    <property type="entry name" value="HMG box family protein"/>
    <property type="match status" value="1"/>
</dbReference>
<dbReference type="PANTHER" id="PTHR10270">
    <property type="entry name" value="SOX TRANSCRIPTION FACTOR"/>
    <property type="match status" value="1"/>
</dbReference>
<reference evidence="7" key="1">
    <citation type="journal article" date="2003" name="Mol. Genet. Genomics">
        <title>Cloning and analysis of the mating-type idiomorphs from the barley pathogen Septoria passerinii.</title>
        <authorList>
            <person name="Goodwin S.B."/>
            <person name="Waalwijk C."/>
            <person name="Kema G.H."/>
            <person name="Cavaletto J.R."/>
            <person name="Zhang G."/>
        </authorList>
    </citation>
    <scope>NUCLEOTIDE SEQUENCE</scope>
    <source>
        <strain evidence="7">P78</strain>
    </source>
</reference>
<dbReference type="GO" id="GO:0001228">
    <property type="term" value="F:DNA-binding transcription activator activity, RNA polymerase II-specific"/>
    <property type="evidence" value="ECO:0007669"/>
    <property type="project" value="TreeGrafter"/>
</dbReference>
<protein>
    <submittedName>
        <fullName evidence="7">MAT-2 protein</fullName>
    </submittedName>
</protein>
<dbReference type="CDD" id="cd01389">
    <property type="entry name" value="HMG-box_ROX1-like"/>
    <property type="match status" value="1"/>
</dbReference>
<feature type="domain" description="HMG box" evidence="6">
    <location>
        <begin position="22"/>
        <end position="90"/>
    </location>
</feature>
<dbReference type="InterPro" id="IPR036910">
    <property type="entry name" value="HMG_box_dom_sf"/>
</dbReference>
<name>Q86ZV8_9PEZI</name>
<feature type="region of interest" description="Disordered" evidence="5">
    <location>
        <begin position="174"/>
        <end position="201"/>
    </location>
</feature>
<keyword evidence="2 4" id="KW-0238">DNA-binding</keyword>
<evidence type="ECO:0000256" key="2">
    <source>
        <dbReference type="ARBA" id="ARBA00023125"/>
    </source>
</evidence>
<keyword evidence="3" id="KW-0804">Transcription</keyword>
<organism evidence="7">
    <name type="scientific">Zymoseptoria passerinii</name>
    <dbReference type="NCBI Taxonomy" id="1047170"/>
    <lineage>
        <taxon>Eukaryota</taxon>
        <taxon>Fungi</taxon>
        <taxon>Dikarya</taxon>
        <taxon>Ascomycota</taxon>
        <taxon>Pezizomycotina</taxon>
        <taxon>Dothideomycetes</taxon>
        <taxon>Dothideomycetidae</taxon>
        <taxon>Mycosphaerellales</taxon>
        <taxon>Mycosphaerellaceae</taxon>
        <taxon>Zymoseptoria</taxon>
    </lineage>
</organism>
<feature type="region of interest" description="Disordered" evidence="5">
    <location>
        <begin position="78"/>
        <end position="102"/>
    </location>
</feature>
<dbReference type="SMART" id="SM00398">
    <property type="entry name" value="HMG"/>
    <property type="match status" value="1"/>
</dbReference>
<dbReference type="InterPro" id="IPR050140">
    <property type="entry name" value="SRY-related_HMG-box_TF-like"/>
</dbReference>
<dbReference type="PROSITE" id="PS50118">
    <property type="entry name" value="HMG_BOX_2"/>
    <property type="match status" value="1"/>
</dbReference>
<gene>
    <name evidence="7" type="primary">MAT-2</name>
</gene>
<accession>Q86ZV8</accession>
<feature type="compositionally biased region" description="Basic residues" evidence="5">
    <location>
        <begin position="92"/>
        <end position="102"/>
    </location>
</feature>
<dbReference type="Pfam" id="PF00505">
    <property type="entry name" value="HMG_box"/>
    <property type="match status" value="1"/>
</dbReference>
<proteinExistence type="predicted"/>
<evidence type="ECO:0000256" key="1">
    <source>
        <dbReference type="ARBA" id="ARBA00023015"/>
    </source>
</evidence>
<dbReference type="GO" id="GO:0000122">
    <property type="term" value="P:negative regulation of transcription by RNA polymerase II"/>
    <property type="evidence" value="ECO:0007669"/>
    <property type="project" value="TreeGrafter"/>
</dbReference>
<dbReference type="GO" id="GO:0000978">
    <property type="term" value="F:RNA polymerase II cis-regulatory region sequence-specific DNA binding"/>
    <property type="evidence" value="ECO:0007669"/>
    <property type="project" value="TreeGrafter"/>
</dbReference>
<dbReference type="AlphaFoldDB" id="Q86ZV8"/>
<dbReference type="GO" id="GO:0005634">
    <property type="term" value="C:nucleus"/>
    <property type="evidence" value="ECO:0007669"/>
    <property type="project" value="UniProtKB-UniRule"/>
</dbReference>
<feature type="DNA-binding region" description="HMG box" evidence="4">
    <location>
        <begin position="22"/>
        <end position="90"/>
    </location>
</feature>